<evidence type="ECO:0000256" key="2">
    <source>
        <dbReference type="ARBA" id="ARBA00004174"/>
    </source>
</evidence>
<reference evidence="14 15" key="1">
    <citation type="journal article" date="2024" name="bioRxiv">
        <title>A reference genome for Trichogramma kaykai: A tiny desert-dwelling parasitoid wasp with competing sex-ratio distorters.</title>
        <authorList>
            <person name="Culotta J."/>
            <person name="Lindsey A.R."/>
        </authorList>
    </citation>
    <scope>NUCLEOTIDE SEQUENCE [LARGE SCALE GENOMIC DNA]</scope>
    <source>
        <strain evidence="14 15">KSX58</strain>
    </source>
</reference>
<keyword evidence="5" id="KW-0349">Heme</keyword>
<dbReference type="AlphaFoldDB" id="A0ABD2X9K7"/>
<evidence type="ECO:0000256" key="9">
    <source>
        <dbReference type="ARBA" id="ARBA00023002"/>
    </source>
</evidence>
<dbReference type="SUPFAM" id="SSF48264">
    <property type="entry name" value="Cytochrome P450"/>
    <property type="match status" value="1"/>
</dbReference>
<comment type="subcellular location">
    <subcellularLocation>
        <location evidence="3">Endoplasmic reticulum membrane</location>
        <topology evidence="3">Peripheral membrane protein</topology>
    </subcellularLocation>
    <subcellularLocation>
        <location evidence="2">Microsome membrane</location>
        <topology evidence="2">Peripheral membrane protein</topology>
    </subcellularLocation>
</comment>
<keyword evidence="7" id="KW-0256">Endoplasmic reticulum</keyword>
<evidence type="ECO:0000256" key="4">
    <source>
        <dbReference type="ARBA" id="ARBA00010617"/>
    </source>
</evidence>
<evidence type="ECO:0008006" key="16">
    <source>
        <dbReference type="Google" id="ProtNLM"/>
    </source>
</evidence>
<comment type="cofactor">
    <cofactor evidence="1">
        <name>heme</name>
        <dbReference type="ChEBI" id="CHEBI:30413"/>
    </cofactor>
</comment>
<keyword evidence="9" id="KW-0560">Oxidoreductase</keyword>
<keyword evidence="15" id="KW-1185">Reference proteome</keyword>
<feature type="compositionally biased region" description="Low complexity" evidence="13">
    <location>
        <begin position="142"/>
        <end position="169"/>
    </location>
</feature>
<dbReference type="EMBL" id="JBJJXI010000041">
    <property type="protein sequence ID" value="KAL3402022.1"/>
    <property type="molecule type" value="Genomic_DNA"/>
</dbReference>
<evidence type="ECO:0000256" key="3">
    <source>
        <dbReference type="ARBA" id="ARBA00004406"/>
    </source>
</evidence>
<dbReference type="InterPro" id="IPR001128">
    <property type="entry name" value="Cyt_P450"/>
</dbReference>
<evidence type="ECO:0000256" key="1">
    <source>
        <dbReference type="ARBA" id="ARBA00001971"/>
    </source>
</evidence>
<evidence type="ECO:0000313" key="15">
    <source>
        <dbReference type="Proteomes" id="UP001627154"/>
    </source>
</evidence>
<comment type="similarity">
    <text evidence="4">Belongs to the cytochrome P450 family.</text>
</comment>
<organism evidence="14 15">
    <name type="scientific">Trichogramma kaykai</name>
    <dbReference type="NCBI Taxonomy" id="54128"/>
    <lineage>
        <taxon>Eukaryota</taxon>
        <taxon>Metazoa</taxon>
        <taxon>Ecdysozoa</taxon>
        <taxon>Arthropoda</taxon>
        <taxon>Hexapoda</taxon>
        <taxon>Insecta</taxon>
        <taxon>Pterygota</taxon>
        <taxon>Neoptera</taxon>
        <taxon>Endopterygota</taxon>
        <taxon>Hymenoptera</taxon>
        <taxon>Apocrita</taxon>
        <taxon>Proctotrupomorpha</taxon>
        <taxon>Chalcidoidea</taxon>
        <taxon>Trichogrammatidae</taxon>
        <taxon>Trichogramma</taxon>
    </lineage>
</organism>
<dbReference type="Pfam" id="PF00067">
    <property type="entry name" value="p450"/>
    <property type="match status" value="1"/>
</dbReference>
<keyword evidence="10" id="KW-0408">Iron</keyword>
<dbReference type="Proteomes" id="UP001627154">
    <property type="component" value="Unassembled WGS sequence"/>
</dbReference>
<sequence>MSEAAAQAFVFFLAGFETSASTATYALLELAMNQEIQRRLQREIDQVADGPEGFTFEKIESMEYLDMVLSETFRKYSAVAFLNRLCVEEYRIPVTSYTPCPRVMRLVTSSHGVHHDPDIYPRFAASSIPSYSGARTSRPGAARHSCSSARARETASASASACSRPSRRS</sequence>
<keyword evidence="11" id="KW-0503">Monooxygenase</keyword>
<dbReference type="PANTHER" id="PTHR24292">
    <property type="entry name" value="CYTOCHROME P450"/>
    <property type="match status" value="1"/>
</dbReference>
<proteinExistence type="inferred from homology"/>
<feature type="region of interest" description="Disordered" evidence="13">
    <location>
        <begin position="131"/>
        <end position="169"/>
    </location>
</feature>
<evidence type="ECO:0000256" key="12">
    <source>
        <dbReference type="ARBA" id="ARBA00023136"/>
    </source>
</evidence>
<dbReference type="InterPro" id="IPR036396">
    <property type="entry name" value="Cyt_P450_sf"/>
</dbReference>
<dbReference type="Gene3D" id="1.10.630.10">
    <property type="entry name" value="Cytochrome P450"/>
    <property type="match status" value="1"/>
</dbReference>
<evidence type="ECO:0000256" key="5">
    <source>
        <dbReference type="ARBA" id="ARBA00022617"/>
    </source>
</evidence>
<keyword evidence="6" id="KW-0479">Metal-binding</keyword>
<evidence type="ECO:0000256" key="13">
    <source>
        <dbReference type="SAM" id="MobiDB-lite"/>
    </source>
</evidence>
<accession>A0ABD2X9K7</accession>
<name>A0ABD2X9K7_9HYME</name>
<dbReference type="GO" id="GO:0005789">
    <property type="term" value="C:endoplasmic reticulum membrane"/>
    <property type="evidence" value="ECO:0007669"/>
    <property type="project" value="UniProtKB-SubCell"/>
</dbReference>
<protein>
    <recommendedName>
        <fullName evidence="16">Cytochrome P450</fullName>
    </recommendedName>
</protein>
<keyword evidence="8" id="KW-0492">Microsome</keyword>
<evidence type="ECO:0000256" key="10">
    <source>
        <dbReference type="ARBA" id="ARBA00023004"/>
    </source>
</evidence>
<evidence type="ECO:0000256" key="11">
    <source>
        <dbReference type="ARBA" id="ARBA00023033"/>
    </source>
</evidence>
<evidence type="ECO:0000256" key="7">
    <source>
        <dbReference type="ARBA" id="ARBA00022824"/>
    </source>
</evidence>
<dbReference type="InterPro" id="IPR050476">
    <property type="entry name" value="Insect_CytP450_Detox"/>
</dbReference>
<evidence type="ECO:0000256" key="8">
    <source>
        <dbReference type="ARBA" id="ARBA00022848"/>
    </source>
</evidence>
<dbReference type="GO" id="GO:0004497">
    <property type="term" value="F:monooxygenase activity"/>
    <property type="evidence" value="ECO:0007669"/>
    <property type="project" value="UniProtKB-KW"/>
</dbReference>
<gene>
    <name evidence="14" type="ORF">TKK_005022</name>
</gene>
<evidence type="ECO:0000256" key="6">
    <source>
        <dbReference type="ARBA" id="ARBA00022723"/>
    </source>
</evidence>
<evidence type="ECO:0000313" key="14">
    <source>
        <dbReference type="EMBL" id="KAL3402022.1"/>
    </source>
</evidence>
<keyword evidence="12" id="KW-0472">Membrane</keyword>
<comment type="caution">
    <text evidence="14">The sequence shown here is derived from an EMBL/GenBank/DDBJ whole genome shotgun (WGS) entry which is preliminary data.</text>
</comment>
<dbReference type="PANTHER" id="PTHR24292:SF54">
    <property type="entry name" value="CYP9F3-RELATED"/>
    <property type="match status" value="1"/>
</dbReference>
<dbReference type="GO" id="GO:0046872">
    <property type="term" value="F:metal ion binding"/>
    <property type="evidence" value="ECO:0007669"/>
    <property type="project" value="UniProtKB-KW"/>
</dbReference>